<keyword evidence="7" id="KW-1185">Reference proteome</keyword>
<dbReference type="Proteomes" id="UP000616724">
    <property type="component" value="Unassembled WGS sequence"/>
</dbReference>
<comment type="caution">
    <text evidence="6">The sequence shown here is derived from an EMBL/GenBank/DDBJ whole genome shotgun (WGS) entry which is preliminary data.</text>
</comment>
<evidence type="ECO:0000313" key="6">
    <source>
        <dbReference type="EMBL" id="GIH78090.1"/>
    </source>
</evidence>
<dbReference type="AlphaFoldDB" id="A0A8J3RN72"/>
<dbReference type="Pfam" id="PF01909">
    <property type="entry name" value="NTP_transf_2"/>
    <property type="match status" value="1"/>
</dbReference>
<organism evidence="6 7">
    <name type="scientific">Planobispora longispora</name>
    <dbReference type="NCBI Taxonomy" id="28887"/>
    <lineage>
        <taxon>Bacteria</taxon>
        <taxon>Bacillati</taxon>
        <taxon>Actinomycetota</taxon>
        <taxon>Actinomycetes</taxon>
        <taxon>Streptosporangiales</taxon>
        <taxon>Streptosporangiaceae</taxon>
        <taxon>Planobispora</taxon>
    </lineage>
</organism>
<dbReference type="InterPro" id="IPR043519">
    <property type="entry name" value="NT_sf"/>
</dbReference>
<keyword evidence="2" id="KW-0046">Antibiotic resistance</keyword>
<proteinExistence type="predicted"/>
<gene>
    <name evidence="6" type="ORF">Plo01_45190</name>
</gene>
<accession>A0A8J3RN72</accession>
<evidence type="ECO:0000259" key="5">
    <source>
        <dbReference type="Pfam" id="PF13427"/>
    </source>
</evidence>
<dbReference type="InterPro" id="IPR025184">
    <property type="entry name" value="AadA_C"/>
</dbReference>
<evidence type="ECO:0000313" key="7">
    <source>
        <dbReference type="Proteomes" id="UP000616724"/>
    </source>
</evidence>
<evidence type="ECO:0000256" key="3">
    <source>
        <dbReference type="ARBA" id="ARBA00047831"/>
    </source>
</evidence>
<keyword evidence="1" id="KW-0808">Transferase</keyword>
<comment type="catalytic activity">
    <reaction evidence="3">
        <text>spectinomycin + ATP = 9-O-adenylylspectinomycin + diphosphate</text>
        <dbReference type="Rhea" id="RHEA:63228"/>
        <dbReference type="ChEBI" id="CHEBI:30616"/>
        <dbReference type="ChEBI" id="CHEBI:33019"/>
        <dbReference type="ChEBI" id="CHEBI:146260"/>
        <dbReference type="ChEBI" id="CHEBI:146261"/>
    </reaction>
</comment>
<dbReference type="CDD" id="cd05403">
    <property type="entry name" value="NT_KNTase_like"/>
    <property type="match status" value="1"/>
</dbReference>
<dbReference type="EMBL" id="BOOH01000037">
    <property type="protein sequence ID" value="GIH78090.1"/>
    <property type="molecule type" value="Genomic_DNA"/>
</dbReference>
<dbReference type="GO" id="GO:0046677">
    <property type="term" value="P:response to antibiotic"/>
    <property type="evidence" value="ECO:0007669"/>
    <property type="project" value="UniProtKB-KW"/>
</dbReference>
<sequence>MADQVQEVAGLVREVLGPEVVGAYLHGSSVLGGLRPASDLDVLVVSRRRMDDRERRALLAGLLGISGSAAGARPVELVVVVQSEVRPWRFPPIGDFLYGEWLREAFEAGEVPQPEPMPDLALLITMVRAGDRPLAGPPPARVLDPVPRADAVRASAAGIPALLGDLDGDTRNVVLTLARVWTTLATGEIRSKDAAADWALARLPAEHRPVLEHARELYLSRRYSEESWSDELRARVGPHVEAVLAEIDRLARPAPD</sequence>
<evidence type="ECO:0000256" key="2">
    <source>
        <dbReference type="ARBA" id="ARBA00023251"/>
    </source>
</evidence>
<dbReference type="SUPFAM" id="SSF81301">
    <property type="entry name" value="Nucleotidyltransferase"/>
    <property type="match status" value="1"/>
</dbReference>
<feature type="domain" description="Polymerase nucleotidyl transferase" evidence="4">
    <location>
        <begin position="18"/>
        <end position="53"/>
    </location>
</feature>
<protein>
    <submittedName>
        <fullName evidence="6">Nucleotidyltransferase</fullName>
    </submittedName>
</protein>
<feature type="domain" description="Adenylyltransferase AadA C-terminal" evidence="5">
    <location>
        <begin position="141"/>
        <end position="236"/>
    </location>
</feature>
<dbReference type="InterPro" id="IPR024172">
    <property type="entry name" value="AadA/Aad9"/>
</dbReference>
<dbReference type="Gene3D" id="3.30.460.10">
    <property type="entry name" value="Beta Polymerase, domain 2"/>
    <property type="match status" value="1"/>
</dbReference>
<dbReference type="InterPro" id="IPR002934">
    <property type="entry name" value="Polymerase_NTP_transf_dom"/>
</dbReference>
<name>A0A8J3RN72_9ACTN</name>
<evidence type="ECO:0000259" key="4">
    <source>
        <dbReference type="Pfam" id="PF01909"/>
    </source>
</evidence>
<dbReference type="NCBIfam" id="NF010309">
    <property type="entry name" value="PRK13746.1"/>
    <property type="match status" value="1"/>
</dbReference>
<dbReference type="Pfam" id="PF13427">
    <property type="entry name" value="AadA_C"/>
    <property type="match status" value="1"/>
</dbReference>
<reference evidence="6 7" key="1">
    <citation type="submission" date="2021-01" db="EMBL/GenBank/DDBJ databases">
        <title>Whole genome shotgun sequence of Planobispora longispora NBRC 13918.</title>
        <authorList>
            <person name="Komaki H."/>
            <person name="Tamura T."/>
        </authorList>
    </citation>
    <scope>NUCLEOTIDE SEQUENCE [LARGE SCALE GENOMIC DNA]</scope>
    <source>
        <strain evidence="6 7">NBRC 13918</strain>
    </source>
</reference>
<dbReference type="GO" id="GO:0070566">
    <property type="term" value="F:adenylyltransferase activity"/>
    <property type="evidence" value="ECO:0007669"/>
    <property type="project" value="InterPro"/>
</dbReference>
<dbReference type="RefSeq" id="WP_203892631.1">
    <property type="nucleotide sequence ID" value="NZ_BOOH01000037.1"/>
</dbReference>
<evidence type="ECO:0000256" key="1">
    <source>
        <dbReference type="ARBA" id="ARBA00022679"/>
    </source>
</evidence>
<dbReference type="PIRSF" id="PIRSF000819">
    <property type="entry name" value="Streptomycin_3-adenylyltransf"/>
    <property type="match status" value="1"/>
</dbReference>